<reference evidence="2 3" key="1">
    <citation type="submission" date="2015-11" db="EMBL/GenBank/DDBJ databases">
        <title>Expanding the genomic diversity of Burkholderia species for the development of highly accurate diagnostics.</title>
        <authorList>
            <person name="Sahl J."/>
            <person name="Keim P."/>
            <person name="Wagner D."/>
        </authorList>
    </citation>
    <scope>NUCLEOTIDE SEQUENCE [LARGE SCALE GENOMIC DNA]</scope>
    <source>
        <strain evidence="2 3">MSMB2058</strain>
    </source>
</reference>
<dbReference type="AlphaFoldDB" id="A0AB73G1P8"/>
<dbReference type="EMBL" id="LOZE01000046">
    <property type="protein sequence ID" value="KVM33974.1"/>
    <property type="molecule type" value="Genomic_DNA"/>
</dbReference>
<evidence type="ECO:0000256" key="1">
    <source>
        <dbReference type="SAM" id="Phobius"/>
    </source>
</evidence>
<sequence>MSGIEVSNQTLAKATASALVAAAAILTLFVLPAERGVDVTGVGGLLGLTKMAGTGVKSPMPELTIAAGEFPVPNRQTISKTTAYRCDDMELVLPPNSGAEIKAQMVKGDHFVFRWEAVGGPVNVDMHGERPNAGKAFTSYWKAADQTGAQGTFTAPFDGTHGWYWRNRGDQDVVIKVHADGFYARLFRPHG</sequence>
<evidence type="ECO:0000313" key="3">
    <source>
        <dbReference type="Proteomes" id="UP000061665"/>
    </source>
</evidence>
<protein>
    <recommendedName>
        <fullName evidence="4">Transmembrane anchor protein</fullName>
    </recommendedName>
</protein>
<comment type="caution">
    <text evidence="2">The sequence shown here is derived from an EMBL/GenBank/DDBJ whole genome shotgun (WGS) entry which is preliminary data.</text>
</comment>
<evidence type="ECO:0008006" key="4">
    <source>
        <dbReference type="Google" id="ProtNLM"/>
    </source>
</evidence>
<keyword evidence="1" id="KW-1133">Transmembrane helix</keyword>
<name>A0AB73G1P8_9BURK</name>
<feature type="transmembrane region" description="Helical" evidence="1">
    <location>
        <begin position="12"/>
        <end position="31"/>
    </location>
</feature>
<organism evidence="2 3">
    <name type="scientific">Burkholderia ubonensis</name>
    <dbReference type="NCBI Taxonomy" id="101571"/>
    <lineage>
        <taxon>Bacteria</taxon>
        <taxon>Pseudomonadati</taxon>
        <taxon>Pseudomonadota</taxon>
        <taxon>Betaproteobacteria</taxon>
        <taxon>Burkholderiales</taxon>
        <taxon>Burkholderiaceae</taxon>
        <taxon>Burkholderia</taxon>
        <taxon>Burkholderia cepacia complex</taxon>
    </lineage>
</organism>
<dbReference type="RefSeq" id="WP_059726547.1">
    <property type="nucleotide sequence ID" value="NZ_LOYI01000105.1"/>
</dbReference>
<gene>
    <name evidence="2" type="ORF">WJ53_34585</name>
</gene>
<dbReference type="Proteomes" id="UP000061665">
    <property type="component" value="Unassembled WGS sequence"/>
</dbReference>
<keyword evidence="1" id="KW-0812">Transmembrane</keyword>
<proteinExistence type="predicted"/>
<accession>A0AB73G1P8</accession>
<evidence type="ECO:0000313" key="2">
    <source>
        <dbReference type="EMBL" id="KVM33974.1"/>
    </source>
</evidence>
<keyword evidence="1" id="KW-0472">Membrane</keyword>